<organism evidence="2 3">
    <name type="scientific">Gordonia hirsuta DSM 44140 = NBRC 16056</name>
    <dbReference type="NCBI Taxonomy" id="1121927"/>
    <lineage>
        <taxon>Bacteria</taxon>
        <taxon>Bacillati</taxon>
        <taxon>Actinomycetota</taxon>
        <taxon>Actinomycetes</taxon>
        <taxon>Mycobacteriales</taxon>
        <taxon>Gordoniaceae</taxon>
        <taxon>Gordonia</taxon>
    </lineage>
</organism>
<sequence length="109" mass="11541">MPSAPPINLLPGETVIRHQDFTPRLILTYLKTTMILTNRRLVVSSPNTIFGIIPHGYSIHSAPIETITDAGCGNGRQTGAISMVGSLFAVLLVVGAFVMFVTIAGGGTF</sequence>
<accession>L7L919</accession>
<feature type="transmembrane region" description="Helical" evidence="1">
    <location>
        <begin position="84"/>
        <end position="106"/>
    </location>
</feature>
<comment type="caution">
    <text evidence="2">The sequence shown here is derived from an EMBL/GenBank/DDBJ whole genome shotgun (WGS) entry which is preliminary data.</text>
</comment>
<keyword evidence="1" id="KW-0472">Membrane</keyword>
<reference evidence="2 3" key="1">
    <citation type="submission" date="2012-12" db="EMBL/GenBank/DDBJ databases">
        <title>Whole genome shotgun sequence of Gordonia hirsuta NBRC 16056.</title>
        <authorList>
            <person name="Isaki-Nakamura S."/>
            <person name="Hosoyama A."/>
            <person name="Tsuchikane K."/>
            <person name="Katsumata H."/>
            <person name="Baba S."/>
            <person name="Yamazaki S."/>
            <person name="Fujita N."/>
        </authorList>
    </citation>
    <scope>NUCLEOTIDE SEQUENCE [LARGE SCALE GENOMIC DNA]</scope>
    <source>
        <strain evidence="2 3">NBRC 16056</strain>
    </source>
</reference>
<dbReference type="RefSeq" id="WP_005936915.1">
    <property type="nucleotide sequence ID" value="NZ_ATVK01000043.1"/>
</dbReference>
<dbReference type="EMBL" id="BANT01000008">
    <property type="protein sequence ID" value="GAC56527.1"/>
    <property type="molecule type" value="Genomic_DNA"/>
</dbReference>
<evidence type="ECO:0000256" key="1">
    <source>
        <dbReference type="SAM" id="Phobius"/>
    </source>
</evidence>
<dbReference type="eggNOG" id="ENOG5031W3D">
    <property type="taxonomic scope" value="Bacteria"/>
</dbReference>
<keyword evidence="1" id="KW-1133">Transmembrane helix</keyword>
<gene>
    <name evidence="2" type="ORF">GOHSU_08_00550</name>
</gene>
<proteinExistence type="predicted"/>
<keyword evidence="3" id="KW-1185">Reference proteome</keyword>
<protein>
    <submittedName>
        <fullName evidence="2">Uncharacterized protein</fullName>
    </submittedName>
</protein>
<keyword evidence="1" id="KW-0812">Transmembrane</keyword>
<dbReference type="AlphaFoldDB" id="L7L919"/>
<dbReference type="OrthoDB" id="4374395at2"/>
<evidence type="ECO:0000313" key="2">
    <source>
        <dbReference type="EMBL" id="GAC56527.1"/>
    </source>
</evidence>
<evidence type="ECO:0000313" key="3">
    <source>
        <dbReference type="Proteomes" id="UP000053405"/>
    </source>
</evidence>
<name>L7L919_9ACTN</name>
<dbReference type="STRING" id="1121927.GOHSU_08_00550"/>
<dbReference type="Proteomes" id="UP000053405">
    <property type="component" value="Unassembled WGS sequence"/>
</dbReference>